<comment type="caution">
    <text evidence="1">The sequence shown here is derived from an EMBL/GenBank/DDBJ whole genome shotgun (WGS) entry which is preliminary data.</text>
</comment>
<evidence type="ECO:0000313" key="1">
    <source>
        <dbReference type="EMBL" id="GFY50015.1"/>
    </source>
</evidence>
<name>A0A8X6XAJ8_9ARAC</name>
<accession>A0A8X6XAJ8</accession>
<dbReference type="OrthoDB" id="10273789at2759"/>
<evidence type="ECO:0000313" key="2">
    <source>
        <dbReference type="Proteomes" id="UP000886998"/>
    </source>
</evidence>
<keyword evidence="2" id="KW-1185">Reference proteome</keyword>
<gene>
    <name evidence="1" type="ORF">TNIN_386781</name>
</gene>
<proteinExistence type="predicted"/>
<sequence length="88" mass="10037">MAVRPKRVKAEAIALFVSWLENLVMKTMNHDSTPSNHSQYLHINVTQRDRRPSKDSAFLMKVNFLPCTGPPDNPIFSQEENFSSQPPP</sequence>
<dbReference type="Proteomes" id="UP000886998">
    <property type="component" value="Unassembled WGS sequence"/>
</dbReference>
<protein>
    <submittedName>
        <fullName evidence="1">Uncharacterized protein</fullName>
    </submittedName>
</protein>
<organism evidence="1 2">
    <name type="scientific">Trichonephila inaurata madagascariensis</name>
    <dbReference type="NCBI Taxonomy" id="2747483"/>
    <lineage>
        <taxon>Eukaryota</taxon>
        <taxon>Metazoa</taxon>
        <taxon>Ecdysozoa</taxon>
        <taxon>Arthropoda</taxon>
        <taxon>Chelicerata</taxon>
        <taxon>Arachnida</taxon>
        <taxon>Araneae</taxon>
        <taxon>Araneomorphae</taxon>
        <taxon>Entelegynae</taxon>
        <taxon>Araneoidea</taxon>
        <taxon>Nephilidae</taxon>
        <taxon>Trichonephila</taxon>
        <taxon>Trichonephila inaurata</taxon>
    </lineage>
</organism>
<dbReference type="EMBL" id="BMAV01007264">
    <property type="protein sequence ID" value="GFY50015.1"/>
    <property type="molecule type" value="Genomic_DNA"/>
</dbReference>
<dbReference type="AlphaFoldDB" id="A0A8X6XAJ8"/>
<reference evidence="1" key="1">
    <citation type="submission" date="2020-08" db="EMBL/GenBank/DDBJ databases">
        <title>Multicomponent nature underlies the extraordinary mechanical properties of spider dragline silk.</title>
        <authorList>
            <person name="Kono N."/>
            <person name="Nakamura H."/>
            <person name="Mori M."/>
            <person name="Yoshida Y."/>
            <person name="Ohtoshi R."/>
            <person name="Malay A.D."/>
            <person name="Moran D.A.P."/>
            <person name="Tomita M."/>
            <person name="Numata K."/>
            <person name="Arakawa K."/>
        </authorList>
    </citation>
    <scope>NUCLEOTIDE SEQUENCE</scope>
</reference>